<accession>A0A0F5I5T5</accession>
<keyword evidence="2" id="KW-1185">Reference proteome</keyword>
<dbReference type="AlphaFoldDB" id="A0A0F5HTR7"/>
<reference evidence="1" key="1">
    <citation type="submission" date="2015-02" db="EMBL/GenBank/DDBJ databases">
        <title>Genome Assembly of Bacillaceae bacterium MTCC 8252.</title>
        <authorList>
            <person name="Verma A."/>
            <person name="Khatri I."/>
            <person name="Mual P."/>
            <person name="Subramanian S."/>
            <person name="Krishnamurthi S."/>
        </authorList>
    </citation>
    <scope>NUCLEOTIDE SEQUENCE [LARGE SCALE GENOMIC DNA]</scope>
    <source>
        <strain evidence="1">MTCC 8252</strain>
    </source>
</reference>
<gene>
    <name evidence="1" type="ORF">QY95_01189</name>
</gene>
<protein>
    <submittedName>
        <fullName evidence="1">Uncharacterized protein</fullName>
    </submittedName>
</protein>
<organism evidence="1 2">
    <name type="scientific">Bacillus thermotolerans</name>
    <name type="common">Quasibacillus thermotolerans</name>
    <dbReference type="NCBI Taxonomy" id="1221996"/>
    <lineage>
        <taxon>Bacteria</taxon>
        <taxon>Bacillati</taxon>
        <taxon>Bacillota</taxon>
        <taxon>Bacilli</taxon>
        <taxon>Bacillales</taxon>
        <taxon>Bacillaceae</taxon>
        <taxon>Bacillus</taxon>
    </lineage>
</organism>
<evidence type="ECO:0000313" key="1">
    <source>
        <dbReference type="EMBL" id="KKB40615.1"/>
    </source>
</evidence>
<evidence type="ECO:0000313" key="2">
    <source>
        <dbReference type="Proteomes" id="UP000031563"/>
    </source>
</evidence>
<sequence>MKEQGDAWKGANERAVSSEIWWILPVAASRLSGRINAGS</sequence>
<name>A0A0F5HTR7_BACTR</name>
<comment type="caution">
    <text evidence="1">The sequence shown here is derived from an EMBL/GenBank/DDBJ whole genome shotgun (WGS) entry which is preliminary data.</text>
</comment>
<proteinExistence type="predicted"/>
<dbReference type="Proteomes" id="UP000031563">
    <property type="component" value="Unassembled WGS sequence"/>
</dbReference>
<accession>A0A0F5HTR7</accession>
<dbReference type="STRING" id="1221996.QY95_01189"/>
<dbReference type="EMBL" id="JWIR02000027">
    <property type="protein sequence ID" value="KKB40615.1"/>
    <property type="molecule type" value="Genomic_DNA"/>
</dbReference>